<dbReference type="PANTHER" id="PTHR48098">
    <property type="entry name" value="ENTEROCHELIN ESTERASE-RELATED"/>
    <property type="match status" value="1"/>
</dbReference>
<sequence length="393" mass="40814">MSSTFPGARLPGPRPLDLRREPSRSVGPRVKALFAAAVTLLAMLLTAPSAHADEQAPPALTDAYGLTQVGAATGTATDFVITVTTAEVAGQHHIRVILPADYAADPTKRFPVFYLLHGASDDPADPGLAFPALTSASMITVIPDGGLRGWYTDWLDQTTAAGAQNWETFHIDQVIPFIDANLRTIATRQGRAVGGISMGGFGALHYAQDHPDLFGQVATFSGADDLSGDEAVIRGAVVATLTDAGVPLCGSSSLSGAGCALDFGPPVSSDAIFGTPYPVLNADWRWNAADPSTHMAALAGMGISLYTGDGAGNPTDPEFWVESAAHHVKDHLDALGIPYHFLDYGGGSQWGGDCQGGHTPGCWGQDLVDFVPRLEAAFASASTAQAAPAAHRS</sequence>
<evidence type="ECO:0000313" key="2">
    <source>
        <dbReference type="EMBL" id="MBY8887554.1"/>
    </source>
</evidence>
<accession>A0ABS7QY24</accession>
<feature type="region of interest" description="Disordered" evidence="1">
    <location>
        <begin position="1"/>
        <end position="23"/>
    </location>
</feature>
<comment type="caution">
    <text evidence="2">The sequence shown here is derived from an EMBL/GenBank/DDBJ whole genome shotgun (WGS) entry which is preliminary data.</text>
</comment>
<dbReference type="Pfam" id="PF00756">
    <property type="entry name" value="Esterase"/>
    <property type="match status" value="1"/>
</dbReference>
<evidence type="ECO:0000313" key="3">
    <source>
        <dbReference type="Proteomes" id="UP001198565"/>
    </source>
</evidence>
<dbReference type="EMBL" id="JAINVZ010000017">
    <property type="protein sequence ID" value="MBY8887554.1"/>
    <property type="molecule type" value="Genomic_DNA"/>
</dbReference>
<protein>
    <submittedName>
        <fullName evidence="2">Esterase</fullName>
    </submittedName>
</protein>
<organism evidence="2 3">
    <name type="scientific">Streptantibioticus parmotrematis</name>
    <dbReference type="NCBI Taxonomy" id="2873249"/>
    <lineage>
        <taxon>Bacteria</taxon>
        <taxon>Bacillati</taxon>
        <taxon>Actinomycetota</taxon>
        <taxon>Actinomycetes</taxon>
        <taxon>Kitasatosporales</taxon>
        <taxon>Streptomycetaceae</taxon>
        <taxon>Streptantibioticus</taxon>
    </lineage>
</organism>
<proteinExistence type="predicted"/>
<keyword evidence="3" id="KW-1185">Reference proteome</keyword>
<dbReference type="Gene3D" id="3.40.50.1820">
    <property type="entry name" value="alpha/beta hydrolase"/>
    <property type="match status" value="1"/>
</dbReference>
<dbReference type="InterPro" id="IPR000801">
    <property type="entry name" value="Esterase-like"/>
</dbReference>
<dbReference type="SUPFAM" id="SSF53474">
    <property type="entry name" value="alpha/beta-Hydrolases"/>
    <property type="match status" value="1"/>
</dbReference>
<dbReference type="InterPro" id="IPR029058">
    <property type="entry name" value="AB_hydrolase_fold"/>
</dbReference>
<reference evidence="2 3" key="1">
    <citation type="submission" date="2021-08" db="EMBL/GenBank/DDBJ databases">
        <title>Streptomyces sp. PTM05 isolated from lichen.</title>
        <authorList>
            <person name="Somphong A."/>
            <person name="Phongsopitanun W."/>
            <person name="Tanasupawat S."/>
        </authorList>
    </citation>
    <scope>NUCLEOTIDE SEQUENCE [LARGE SCALE GENOMIC DNA]</scope>
    <source>
        <strain evidence="2 3">Ptm05</strain>
    </source>
</reference>
<evidence type="ECO:0000256" key="1">
    <source>
        <dbReference type="SAM" id="MobiDB-lite"/>
    </source>
</evidence>
<dbReference type="PANTHER" id="PTHR48098:SF1">
    <property type="entry name" value="DIACYLGLYCEROL ACYLTRANSFERASE_MYCOLYLTRANSFERASE AG85A"/>
    <property type="match status" value="1"/>
</dbReference>
<name>A0ABS7QY24_9ACTN</name>
<gene>
    <name evidence="2" type="ORF">K7472_22325</name>
</gene>
<dbReference type="Proteomes" id="UP001198565">
    <property type="component" value="Unassembled WGS sequence"/>
</dbReference>
<dbReference type="InterPro" id="IPR050583">
    <property type="entry name" value="Mycobacterial_A85_antigen"/>
</dbReference>